<evidence type="ECO:0000256" key="3">
    <source>
        <dbReference type="SAM" id="MobiDB-lite"/>
    </source>
</evidence>
<comment type="caution">
    <text evidence="5">The sequence shown here is derived from an EMBL/GenBank/DDBJ whole genome shotgun (WGS) entry which is preliminary data.</text>
</comment>
<evidence type="ECO:0000256" key="1">
    <source>
        <dbReference type="ARBA" id="ARBA00022737"/>
    </source>
</evidence>
<dbReference type="InterPro" id="IPR000210">
    <property type="entry name" value="BTB/POZ_dom"/>
</dbReference>
<feature type="compositionally biased region" description="Low complexity" evidence="3">
    <location>
        <begin position="47"/>
        <end position="57"/>
    </location>
</feature>
<dbReference type="PANTHER" id="PTHR46231">
    <property type="entry name" value="ANKYRIN REPEAT AND BTB/POZ DOMAIN-CONTAINING PROTEIN 1"/>
    <property type="match status" value="1"/>
</dbReference>
<feature type="domain" description="BTB" evidence="4">
    <location>
        <begin position="1"/>
        <end position="106"/>
    </location>
</feature>
<proteinExistence type="predicted"/>
<dbReference type="AlphaFoldDB" id="I2G046"/>
<dbReference type="Gene3D" id="3.30.710.10">
    <property type="entry name" value="Potassium Channel Kv1.1, Chain A"/>
    <property type="match status" value="1"/>
</dbReference>
<reference evidence="5 6" key="1">
    <citation type="journal article" date="2012" name="Plant Cell">
        <title>Genome comparison of barley and maize smut fungi reveals targeted loss of RNA silencing components and species-specific presence of transposable elements.</title>
        <authorList>
            <person name="Laurie J.D."/>
            <person name="Ali S."/>
            <person name="Linning R."/>
            <person name="Mannhaupt G."/>
            <person name="Wong P."/>
            <person name="Gueldener U."/>
            <person name="Muensterkoetter M."/>
            <person name="Moore R."/>
            <person name="Kahmann R."/>
            <person name="Bakkeren G."/>
            <person name="Schirawski J."/>
        </authorList>
    </citation>
    <scope>NUCLEOTIDE SEQUENCE [LARGE SCALE GENOMIC DNA]</scope>
    <source>
        <strain evidence="6">Uh4875-4</strain>
    </source>
</reference>
<dbReference type="InterPro" id="IPR011333">
    <property type="entry name" value="SKP1/BTB/POZ_sf"/>
</dbReference>
<gene>
    <name evidence="5" type="ORF">UHOR_04645</name>
</gene>
<keyword evidence="6" id="KW-1185">Reference proteome</keyword>
<evidence type="ECO:0000313" key="6">
    <source>
        <dbReference type="Proteomes" id="UP000006174"/>
    </source>
</evidence>
<protein>
    <recommendedName>
        <fullName evidence="4">BTB domain-containing protein</fullName>
    </recommendedName>
</protein>
<keyword evidence="2" id="KW-0040">ANK repeat</keyword>
<evidence type="ECO:0000256" key="2">
    <source>
        <dbReference type="ARBA" id="ARBA00023043"/>
    </source>
</evidence>
<dbReference type="GO" id="GO:0000151">
    <property type="term" value="C:ubiquitin ligase complex"/>
    <property type="evidence" value="ECO:0007669"/>
    <property type="project" value="TreeGrafter"/>
</dbReference>
<evidence type="ECO:0000259" key="4">
    <source>
        <dbReference type="PROSITE" id="PS50097"/>
    </source>
</evidence>
<dbReference type="SUPFAM" id="SSF54695">
    <property type="entry name" value="POZ domain"/>
    <property type="match status" value="1"/>
</dbReference>
<dbReference type="PROSITE" id="PS50097">
    <property type="entry name" value="BTB"/>
    <property type="match status" value="1"/>
</dbReference>
<name>I2G046_USTHO</name>
<dbReference type="Pfam" id="PF00651">
    <property type="entry name" value="BTB"/>
    <property type="match status" value="1"/>
</dbReference>
<dbReference type="InterPro" id="IPR044515">
    <property type="entry name" value="ABTB1"/>
</dbReference>
<dbReference type="HOGENOM" id="CLU_1455432_0_0_1"/>
<accession>I2G046</accession>
<keyword evidence="1" id="KW-0677">Repeat</keyword>
<dbReference type="GO" id="GO:0005737">
    <property type="term" value="C:cytoplasm"/>
    <property type="evidence" value="ECO:0007669"/>
    <property type="project" value="TreeGrafter"/>
</dbReference>
<dbReference type="PANTHER" id="PTHR46231:SF1">
    <property type="entry name" value="ANKYRIN REPEAT AND BTB_POZ DOMAIN-CONTAINING PROTEIN 1"/>
    <property type="match status" value="1"/>
</dbReference>
<organism evidence="5 6">
    <name type="scientific">Ustilago hordei</name>
    <name type="common">Barley covered smut fungus</name>
    <dbReference type="NCBI Taxonomy" id="120017"/>
    <lineage>
        <taxon>Eukaryota</taxon>
        <taxon>Fungi</taxon>
        <taxon>Dikarya</taxon>
        <taxon>Basidiomycota</taxon>
        <taxon>Ustilaginomycotina</taxon>
        <taxon>Ustilaginomycetes</taxon>
        <taxon>Ustilaginales</taxon>
        <taxon>Ustilaginaceae</taxon>
        <taxon>Ustilago</taxon>
    </lineage>
</organism>
<sequence>MRNQKKKEARLLRVHRQILCKASPYFQSLLNSNFSEASIVLQTLHTASSSGSPATGSRDQKPNSKRARIRLSKSSGIPVIGMLDLNYEELQMLLFYIYTDVAIFEEHHLVLQDRVILSCADVNDHEPEDDSFEISWSRKLLPAVNAFDMYRVADMYGVDDLRAAALRHIRTRILSSWLEYDLKVYE</sequence>
<evidence type="ECO:0000313" key="5">
    <source>
        <dbReference type="EMBL" id="CCF52539.1"/>
    </source>
</evidence>
<dbReference type="EMBL" id="CAGI01000175">
    <property type="protein sequence ID" value="CCF52539.1"/>
    <property type="molecule type" value="Genomic_DNA"/>
</dbReference>
<feature type="region of interest" description="Disordered" evidence="3">
    <location>
        <begin position="47"/>
        <end position="68"/>
    </location>
</feature>
<dbReference type="Proteomes" id="UP000006174">
    <property type="component" value="Unassembled WGS sequence"/>
</dbReference>